<name>A0AAW0TY15_SCYPA</name>
<dbReference type="PANTHER" id="PTHR13334">
    <property type="entry name" value="MITOCHONDRIAL 28S RIBOSOMAL PROTEIN S10"/>
    <property type="match status" value="1"/>
</dbReference>
<dbReference type="InterPro" id="IPR036838">
    <property type="entry name" value="Ribosomal_uS10_dom_sf"/>
</dbReference>
<dbReference type="SMART" id="SM01403">
    <property type="entry name" value="Ribosomal_S10"/>
    <property type="match status" value="1"/>
</dbReference>
<proteinExistence type="inferred from homology"/>
<evidence type="ECO:0000256" key="4">
    <source>
        <dbReference type="ARBA" id="ARBA00023128"/>
    </source>
</evidence>
<comment type="caution">
    <text evidence="9">The sequence shown here is derived from an EMBL/GenBank/DDBJ whole genome shotgun (WGS) entry which is preliminary data.</text>
</comment>
<dbReference type="SUPFAM" id="SSF54999">
    <property type="entry name" value="Ribosomal protein S10"/>
    <property type="match status" value="1"/>
</dbReference>
<dbReference type="Gene3D" id="3.30.70.600">
    <property type="entry name" value="Ribosomal protein S10 domain"/>
    <property type="match status" value="1"/>
</dbReference>
<accession>A0AAW0TY15</accession>
<evidence type="ECO:0000256" key="5">
    <source>
        <dbReference type="ARBA" id="ARBA00023274"/>
    </source>
</evidence>
<evidence type="ECO:0000256" key="6">
    <source>
        <dbReference type="ARBA" id="ARBA00035261"/>
    </source>
</evidence>
<keyword evidence="4" id="KW-0496">Mitochondrion</keyword>
<evidence type="ECO:0000313" key="10">
    <source>
        <dbReference type="Proteomes" id="UP001487740"/>
    </source>
</evidence>
<protein>
    <recommendedName>
        <fullName evidence="6">Small ribosomal subunit protein uS10m</fullName>
    </recommendedName>
    <alternativeName>
        <fullName evidence="7">28S ribosomal protein S10, mitochondrial</fullName>
    </alternativeName>
</protein>
<evidence type="ECO:0000256" key="2">
    <source>
        <dbReference type="ARBA" id="ARBA00007102"/>
    </source>
</evidence>
<gene>
    <name evidence="9" type="ORF">O3P69_014842</name>
</gene>
<reference evidence="9 10" key="1">
    <citation type="submission" date="2023-03" db="EMBL/GenBank/DDBJ databases">
        <title>High-quality genome of Scylla paramamosain provides insights in environmental adaptation.</title>
        <authorList>
            <person name="Zhang L."/>
        </authorList>
    </citation>
    <scope>NUCLEOTIDE SEQUENCE [LARGE SCALE GENOMIC DNA]</scope>
    <source>
        <strain evidence="9">LZ_2023a</strain>
        <tissue evidence="9">Muscle</tissue>
    </source>
</reference>
<dbReference type="EMBL" id="JARAKH010000022">
    <property type="protein sequence ID" value="KAK8392675.1"/>
    <property type="molecule type" value="Genomic_DNA"/>
</dbReference>
<evidence type="ECO:0000259" key="8">
    <source>
        <dbReference type="SMART" id="SM01403"/>
    </source>
</evidence>
<dbReference type="InterPro" id="IPR027486">
    <property type="entry name" value="Ribosomal_uS10_dom"/>
</dbReference>
<keyword evidence="10" id="KW-1185">Reference proteome</keyword>
<organism evidence="9 10">
    <name type="scientific">Scylla paramamosain</name>
    <name type="common">Mud crab</name>
    <dbReference type="NCBI Taxonomy" id="85552"/>
    <lineage>
        <taxon>Eukaryota</taxon>
        <taxon>Metazoa</taxon>
        <taxon>Ecdysozoa</taxon>
        <taxon>Arthropoda</taxon>
        <taxon>Crustacea</taxon>
        <taxon>Multicrustacea</taxon>
        <taxon>Malacostraca</taxon>
        <taxon>Eumalacostraca</taxon>
        <taxon>Eucarida</taxon>
        <taxon>Decapoda</taxon>
        <taxon>Pleocyemata</taxon>
        <taxon>Brachyura</taxon>
        <taxon>Eubrachyura</taxon>
        <taxon>Portunoidea</taxon>
        <taxon>Portunidae</taxon>
        <taxon>Portuninae</taxon>
        <taxon>Scylla</taxon>
    </lineage>
</organism>
<dbReference type="AlphaFoldDB" id="A0AAW0TY15"/>
<feature type="domain" description="Small ribosomal subunit protein uS10" evidence="8">
    <location>
        <begin position="104"/>
        <end position="201"/>
    </location>
</feature>
<dbReference type="InterPro" id="IPR040055">
    <property type="entry name" value="Ribosomal_uS10m"/>
</dbReference>
<comment type="subcellular location">
    <subcellularLocation>
        <location evidence="1">Mitochondrion</location>
    </subcellularLocation>
</comment>
<dbReference type="PANTHER" id="PTHR13334:SF4">
    <property type="entry name" value="SMALL RIBOSOMAL SUBUNIT PROTEIN US10M"/>
    <property type="match status" value="1"/>
</dbReference>
<evidence type="ECO:0000256" key="1">
    <source>
        <dbReference type="ARBA" id="ARBA00004173"/>
    </source>
</evidence>
<evidence type="ECO:0000256" key="7">
    <source>
        <dbReference type="ARBA" id="ARBA00035544"/>
    </source>
</evidence>
<sequence length="220" mass="24186">MWRRAGAGLVVLSGRGAGSEVCARVPGATTWIRATPTALPLCPGLPSSSPAGFLLQACGGLAHAPTTPHRLLHTTPRSAAESDASTAVVQAGEEELDRLYSRVDVECRGHEPAVLRSYQKFVSTAAAHLDVPLEGIEWPKKHIQRWTLLKSIHIHKKHRVQYEARTHFLVMRFVRLTSSTADTFLEYIQRNLPEGVAMKVTKHEIEKLPEHVKPSAEVVA</sequence>
<evidence type="ECO:0000313" key="9">
    <source>
        <dbReference type="EMBL" id="KAK8392674.1"/>
    </source>
</evidence>
<keyword evidence="5" id="KW-0687">Ribonucleoprotein</keyword>
<dbReference type="Pfam" id="PF00338">
    <property type="entry name" value="Ribosomal_S10"/>
    <property type="match status" value="1"/>
</dbReference>
<dbReference type="EMBL" id="JARAKH010000022">
    <property type="protein sequence ID" value="KAK8392676.1"/>
    <property type="molecule type" value="Genomic_DNA"/>
</dbReference>
<keyword evidence="3" id="KW-0689">Ribosomal protein</keyword>
<dbReference type="EMBL" id="JARAKH010000022">
    <property type="protein sequence ID" value="KAK8392674.1"/>
    <property type="molecule type" value="Genomic_DNA"/>
</dbReference>
<evidence type="ECO:0000256" key="3">
    <source>
        <dbReference type="ARBA" id="ARBA00022980"/>
    </source>
</evidence>
<comment type="similarity">
    <text evidence="2">Belongs to the universal ribosomal protein uS10 family.</text>
</comment>
<dbReference type="GO" id="GO:0005763">
    <property type="term" value="C:mitochondrial small ribosomal subunit"/>
    <property type="evidence" value="ECO:0007669"/>
    <property type="project" value="InterPro"/>
</dbReference>
<dbReference type="Proteomes" id="UP001487740">
    <property type="component" value="Unassembled WGS sequence"/>
</dbReference>